<gene>
    <name evidence="1" type="ORF">M9H77_30986</name>
</gene>
<comment type="caution">
    <text evidence="1">The sequence shown here is derived from an EMBL/GenBank/DDBJ whole genome shotgun (WGS) entry which is preliminary data.</text>
</comment>
<reference evidence="2" key="1">
    <citation type="journal article" date="2023" name="Nat. Plants">
        <title>Single-cell RNA sequencing provides a high-resolution roadmap for understanding the multicellular compartmentation of specialized metabolism.</title>
        <authorList>
            <person name="Sun S."/>
            <person name="Shen X."/>
            <person name="Li Y."/>
            <person name="Li Y."/>
            <person name="Wang S."/>
            <person name="Li R."/>
            <person name="Zhang H."/>
            <person name="Shen G."/>
            <person name="Guo B."/>
            <person name="Wei J."/>
            <person name="Xu J."/>
            <person name="St-Pierre B."/>
            <person name="Chen S."/>
            <person name="Sun C."/>
        </authorList>
    </citation>
    <scope>NUCLEOTIDE SEQUENCE [LARGE SCALE GENOMIC DNA]</scope>
</reference>
<evidence type="ECO:0000313" key="2">
    <source>
        <dbReference type="Proteomes" id="UP001060085"/>
    </source>
</evidence>
<name>A0ACB9ZZ55_CATRO</name>
<evidence type="ECO:0000313" key="1">
    <source>
        <dbReference type="EMBL" id="KAI5653799.1"/>
    </source>
</evidence>
<protein>
    <submittedName>
        <fullName evidence="1">Uncharacterized protein</fullName>
    </submittedName>
</protein>
<dbReference type="Proteomes" id="UP001060085">
    <property type="component" value="Linkage Group LG07"/>
</dbReference>
<proteinExistence type="predicted"/>
<accession>A0ACB9ZZ55</accession>
<dbReference type="EMBL" id="CM044707">
    <property type="protein sequence ID" value="KAI5653799.1"/>
    <property type="molecule type" value="Genomic_DNA"/>
</dbReference>
<organism evidence="1 2">
    <name type="scientific">Catharanthus roseus</name>
    <name type="common">Madagascar periwinkle</name>
    <name type="synonym">Vinca rosea</name>
    <dbReference type="NCBI Taxonomy" id="4058"/>
    <lineage>
        <taxon>Eukaryota</taxon>
        <taxon>Viridiplantae</taxon>
        <taxon>Streptophyta</taxon>
        <taxon>Embryophyta</taxon>
        <taxon>Tracheophyta</taxon>
        <taxon>Spermatophyta</taxon>
        <taxon>Magnoliopsida</taxon>
        <taxon>eudicotyledons</taxon>
        <taxon>Gunneridae</taxon>
        <taxon>Pentapetalae</taxon>
        <taxon>asterids</taxon>
        <taxon>lamiids</taxon>
        <taxon>Gentianales</taxon>
        <taxon>Apocynaceae</taxon>
        <taxon>Rauvolfioideae</taxon>
        <taxon>Vinceae</taxon>
        <taxon>Catharanthinae</taxon>
        <taxon>Catharanthus</taxon>
    </lineage>
</organism>
<sequence length="401" mass="42629">MNRNLGIVSISFLILSCIVEARPGAFDITSFSTAGGNDVSQALLEAWKQACAAPEPSSVVIPAGTFLASAVKFEGPCKAPIDLQIKGTLKAPEDHTLFKDDGWLTFHNVDRLTLSGGGIFDATGAKTWSLNECHKTISCDSFPISLFFNLVTNSVIQDITSKDSKFFHVNIIGSRNVTFQNITISAPGDSKNTDGIHIGRSTEINVLDSTIATGDDCVSLGDGSKQVKIEKVTCGPGHGISIGSLGKYPNEEPVEGVFVKNCTLIDTTNGVRIKTWPGSPDGVATDMHFEDIIVQNVQNPILIDQEYCPWNNCKQGQPSKIKISKVSFNNIKGTSALPLAVVLVCSTSIPCDGVEVGNVDLTYSGPQGPIATKCSNIKPIFTGTQNPPICTNSTQPTTPAP</sequence>
<keyword evidence="2" id="KW-1185">Reference proteome</keyword>